<proteinExistence type="predicted"/>
<feature type="transmembrane region" description="Helical" evidence="1">
    <location>
        <begin position="20"/>
        <end position="41"/>
    </location>
</feature>
<keyword evidence="1" id="KW-1133">Transmembrane helix</keyword>
<organism evidence="2">
    <name type="scientific">Ixodes ricinus</name>
    <name type="common">Common tick</name>
    <name type="synonym">Acarus ricinus</name>
    <dbReference type="NCBI Taxonomy" id="34613"/>
    <lineage>
        <taxon>Eukaryota</taxon>
        <taxon>Metazoa</taxon>
        <taxon>Ecdysozoa</taxon>
        <taxon>Arthropoda</taxon>
        <taxon>Chelicerata</taxon>
        <taxon>Arachnida</taxon>
        <taxon>Acari</taxon>
        <taxon>Parasitiformes</taxon>
        <taxon>Ixodida</taxon>
        <taxon>Ixodoidea</taxon>
        <taxon>Ixodidae</taxon>
        <taxon>Ixodinae</taxon>
        <taxon>Ixodes</taxon>
    </lineage>
</organism>
<feature type="transmembrane region" description="Helical" evidence="1">
    <location>
        <begin position="68"/>
        <end position="88"/>
    </location>
</feature>
<reference evidence="2" key="1">
    <citation type="submission" date="2019-12" db="EMBL/GenBank/DDBJ databases">
        <title>An insight into the sialome of adult female Ixodes ricinus ticks feeding for 6 days.</title>
        <authorList>
            <person name="Perner J."/>
            <person name="Ribeiro J.M.C."/>
        </authorList>
    </citation>
    <scope>NUCLEOTIDE SEQUENCE</scope>
    <source>
        <strain evidence="2">Semi-engorged</strain>
        <tissue evidence="2">Salivary glands</tissue>
    </source>
</reference>
<protein>
    <submittedName>
        <fullName evidence="2">Putative secreted protein</fullName>
    </submittedName>
</protein>
<dbReference type="AlphaFoldDB" id="A0A6B0UPT3"/>
<dbReference type="EMBL" id="GIFC01009777">
    <property type="protein sequence ID" value="MXU91860.1"/>
    <property type="molecule type" value="Transcribed_RNA"/>
</dbReference>
<name>A0A6B0UPT3_IXORI</name>
<keyword evidence="1" id="KW-0472">Membrane</keyword>
<sequence>MGTSVGMGEVGGTNYGLLGLTRALSLCAALLPTAVAFFFNVPHRALHHAHRLCYVLLRIICYCSVYKFYCYVLVSIASISISLLKYVWHFHPRLKLAAVLRECLPWCWSFLPSLAGHCMFTDYHAP</sequence>
<evidence type="ECO:0000256" key="1">
    <source>
        <dbReference type="SAM" id="Phobius"/>
    </source>
</evidence>
<evidence type="ECO:0000313" key="2">
    <source>
        <dbReference type="EMBL" id="MXU91860.1"/>
    </source>
</evidence>
<keyword evidence="1" id="KW-0812">Transmembrane</keyword>
<accession>A0A6B0UPT3</accession>